<sequence>MKTIPFMLIRLAAYLVFFIGMCIYAFIVISILGAIRPEGFFAVLLVCLFGGGGWYIYRLLREYIAYMIKAAHVAVIGELAVNGNVPEGFGMYQYGVSKVKKYFAASNALFLLDRMMSGAVRQIQRVMGGIGAILGFIPGMKQIVKLLNKFVDIILNYVDECIMAYIFLHEGQNVWKSACDGIVLYFQNWKAILKTGAKILLFLVLFYVVFYLLFRGVFLGLISNGDFATVIIAYIMTLLFITVLKWGVLDSIIMINMLCGYLKVAYGAEPSYDLYGKLEGMSKKFKEMVGKSREAAPGAEVHTA</sequence>
<protein>
    <submittedName>
        <fullName evidence="2">Uncharacterized protein</fullName>
    </submittedName>
</protein>
<keyword evidence="1" id="KW-1133">Transmembrane helix</keyword>
<proteinExistence type="predicted"/>
<keyword evidence="1" id="KW-0812">Transmembrane</keyword>
<evidence type="ECO:0000256" key="1">
    <source>
        <dbReference type="SAM" id="Phobius"/>
    </source>
</evidence>
<dbReference type="AlphaFoldDB" id="A0A1M6K868"/>
<evidence type="ECO:0000313" key="3">
    <source>
        <dbReference type="Proteomes" id="UP000324781"/>
    </source>
</evidence>
<organism evidence="2 3">
    <name type="scientific">Thermoclostridium caenicola</name>
    <dbReference type="NCBI Taxonomy" id="659425"/>
    <lineage>
        <taxon>Bacteria</taxon>
        <taxon>Bacillati</taxon>
        <taxon>Bacillota</taxon>
        <taxon>Clostridia</taxon>
        <taxon>Eubacteriales</taxon>
        <taxon>Oscillospiraceae</taxon>
        <taxon>Thermoclostridium</taxon>
    </lineage>
</organism>
<dbReference type="Proteomes" id="UP000324781">
    <property type="component" value="Unassembled WGS sequence"/>
</dbReference>
<reference evidence="2 3" key="1">
    <citation type="submission" date="2016-11" db="EMBL/GenBank/DDBJ databases">
        <authorList>
            <person name="Varghese N."/>
            <person name="Submissions S."/>
        </authorList>
    </citation>
    <scope>NUCLEOTIDE SEQUENCE [LARGE SCALE GENOMIC DNA]</scope>
    <source>
        <strain evidence="2 3">DSM 19027</strain>
    </source>
</reference>
<keyword evidence="1" id="KW-0472">Membrane</keyword>
<dbReference type="EMBL" id="FQZP01000070">
    <property type="protein sequence ID" value="SHJ55103.1"/>
    <property type="molecule type" value="Genomic_DNA"/>
</dbReference>
<evidence type="ECO:0000313" key="2">
    <source>
        <dbReference type="EMBL" id="SHJ55103.1"/>
    </source>
</evidence>
<accession>A0A1M6K868</accession>
<feature type="transmembrane region" description="Helical" evidence="1">
    <location>
        <begin position="227"/>
        <end position="248"/>
    </location>
</feature>
<feature type="transmembrane region" description="Helical" evidence="1">
    <location>
        <begin position="12"/>
        <end position="33"/>
    </location>
</feature>
<feature type="transmembrane region" description="Helical" evidence="1">
    <location>
        <begin position="39"/>
        <end position="57"/>
    </location>
</feature>
<keyword evidence="3" id="KW-1185">Reference proteome</keyword>
<feature type="transmembrane region" description="Helical" evidence="1">
    <location>
        <begin position="199"/>
        <end position="221"/>
    </location>
</feature>
<name>A0A1M6K868_9FIRM</name>
<gene>
    <name evidence="2" type="ORF">SAMN05444373_10709</name>
</gene>